<dbReference type="InterPro" id="IPR019931">
    <property type="entry name" value="LPXTG_anchor"/>
</dbReference>
<comment type="caution">
    <text evidence="11">The sequence shown here is derived from an EMBL/GenBank/DDBJ whole genome shotgun (WGS) entry which is preliminary data.</text>
</comment>
<dbReference type="InterPro" id="IPR032675">
    <property type="entry name" value="LRR_dom_sf"/>
</dbReference>
<evidence type="ECO:0000259" key="9">
    <source>
        <dbReference type="Pfam" id="PF00746"/>
    </source>
</evidence>
<evidence type="ECO:0000256" key="1">
    <source>
        <dbReference type="ARBA" id="ARBA00004168"/>
    </source>
</evidence>
<evidence type="ECO:0000256" key="2">
    <source>
        <dbReference type="ARBA" id="ARBA00022512"/>
    </source>
</evidence>
<feature type="transmembrane region" description="Helical" evidence="7">
    <location>
        <begin position="464"/>
        <end position="482"/>
    </location>
</feature>
<evidence type="ECO:0000256" key="7">
    <source>
        <dbReference type="SAM" id="Phobius"/>
    </source>
</evidence>
<feature type="domain" description="MucBP" evidence="10">
    <location>
        <begin position="352"/>
        <end position="414"/>
    </location>
</feature>
<keyword evidence="6" id="KW-0572">Peptidoglycan-anchor</keyword>
<sequence length="485" mass="52902">MYRILWFIVGVVLCICLYPSSVFAETSGDFEYTVSGNDATITDYTGQNTSVTIPSTIGDNNEYAVTSIGTAAFTQKNLTAVTIPNTIVNIGIGAFTQNYLTQISLPDSVQIIGLNSFSDNEITEITLSKSLIDIPSYAFFANKIKMINIPANVESIQSSAFENNSITDITIQNPNIQLSYTAFAAQTTLGQLIVPSDNILPLENYIHFQDASNQLTLDNITVQDLAEGVNYDKNKEALVFTSEPAESNFSLFTGTNRLDSYYDISEYGPSGKPLVFFEYTKPVIVTYEDESGNEIASATRLDGSIGDSYTSKAQTIDGYTLKQSNGNTTGVFTNKTQNVTYVYEKNAIQSGTVTVNYQDESGNDLARSTIMTGEIGTSYQTESKVIDGYTLKKVEGEESGEFSTDSTTVTYIYEKTTPSTDNGIINDKDIDTNVTGNKMTPSSNKMINTNTSDILPSTGDTHNSLVFVMGGLLMFLSAGILFRKY</sequence>
<evidence type="ECO:0000256" key="4">
    <source>
        <dbReference type="ARBA" id="ARBA00022729"/>
    </source>
</evidence>
<evidence type="ECO:0000256" key="3">
    <source>
        <dbReference type="ARBA" id="ARBA00022525"/>
    </source>
</evidence>
<keyword evidence="7" id="KW-0472">Membrane</keyword>
<dbReference type="NCBIfam" id="TIGR01167">
    <property type="entry name" value="LPXTG_anchor"/>
    <property type="match status" value="1"/>
</dbReference>
<keyword evidence="4 8" id="KW-0732">Signal</keyword>
<evidence type="ECO:0000256" key="5">
    <source>
        <dbReference type="ARBA" id="ARBA00022737"/>
    </source>
</evidence>
<keyword evidence="2" id="KW-0134">Cell wall</keyword>
<evidence type="ECO:0000256" key="6">
    <source>
        <dbReference type="ARBA" id="ARBA00023088"/>
    </source>
</evidence>
<keyword evidence="5" id="KW-0677">Repeat</keyword>
<feature type="chain" id="PRO_5031369538" evidence="8">
    <location>
        <begin position="25"/>
        <end position="485"/>
    </location>
</feature>
<comment type="subcellular location">
    <subcellularLocation>
        <location evidence="1">Secreted</location>
        <location evidence="1">Cell wall</location>
        <topology evidence="1">Peptidoglycan-anchor</topology>
    </subcellularLocation>
</comment>
<dbReference type="InterPro" id="IPR009459">
    <property type="entry name" value="MucBP_dom"/>
</dbReference>
<feature type="domain" description="Gram-positive cocci surface proteins LPxTG" evidence="9">
    <location>
        <begin position="455"/>
        <end position="484"/>
    </location>
</feature>
<dbReference type="Gene3D" id="3.80.10.10">
    <property type="entry name" value="Ribonuclease Inhibitor"/>
    <property type="match status" value="1"/>
</dbReference>
<dbReference type="InterPro" id="IPR026906">
    <property type="entry name" value="LRR_5"/>
</dbReference>
<dbReference type="Proteomes" id="UP000523362">
    <property type="component" value="Unassembled WGS sequence"/>
</dbReference>
<feature type="domain" description="MucBP" evidence="10">
    <location>
        <begin position="282"/>
        <end position="344"/>
    </location>
</feature>
<evidence type="ECO:0000313" key="11">
    <source>
        <dbReference type="EMBL" id="MBC1487140.1"/>
    </source>
</evidence>
<dbReference type="Pfam" id="PF00746">
    <property type="entry name" value="Gram_pos_anchor"/>
    <property type="match status" value="1"/>
</dbReference>
<proteinExistence type="predicted"/>
<keyword evidence="7" id="KW-0812">Transmembrane</keyword>
<evidence type="ECO:0000256" key="8">
    <source>
        <dbReference type="SAM" id="SignalP"/>
    </source>
</evidence>
<evidence type="ECO:0000259" key="10">
    <source>
        <dbReference type="Pfam" id="PF06458"/>
    </source>
</evidence>
<dbReference type="Pfam" id="PF06458">
    <property type="entry name" value="MucBP"/>
    <property type="match status" value="2"/>
</dbReference>
<name>A0A7X0X3Y7_LISSE</name>
<accession>A0A7X0X3Y7</accession>
<dbReference type="Gene3D" id="3.10.20.320">
    <property type="entry name" value="Putative peptidoglycan bound protein (lpxtg motif)"/>
    <property type="match status" value="2"/>
</dbReference>
<dbReference type="AlphaFoldDB" id="A0A7X0X3Y7"/>
<dbReference type="Pfam" id="PF13306">
    <property type="entry name" value="LRR_5"/>
    <property type="match status" value="1"/>
</dbReference>
<evidence type="ECO:0000313" key="12">
    <source>
        <dbReference type="Proteomes" id="UP000523362"/>
    </source>
</evidence>
<dbReference type="RefSeq" id="WP_185384083.1">
    <property type="nucleotide sequence ID" value="NZ_JAPJWQ010000001.1"/>
</dbReference>
<protein>
    <submittedName>
        <fullName evidence="11">Leucine-rich repeat protein</fullName>
    </submittedName>
</protein>
<feature type="signal peptide" evidence="8">
    <location>
        <begin position="1"/>
        <end position="24"/>
    </location>
</feature>
<organism evidence="11 12">
    <name type="scientific">Listeria seeligeri</name>
    <dbReference type="NCBI Taxonomy" id="1640"/>
    <lineage>
        <taxon>Bacteria</taxon>
        <taxon>Bacillati</taxon>
        <taxon>Bacillota</taxon>
        <taxon>Bacilli</taxon>
        <taxon>Bacillales</taxon>
        <taxon>Listeriaceae</taxon>
        <taxon>Listeria</taxon>
    </lineage>
</organism>
<keyword evidence="3" id="KW-0964">Secreted</keyword>
<reference evidence="11 12" key="1">
    <citation type="submission" date="2020-03" db="EMBL/GenBank/DDBJ databases">
        <title>Soil Listeria distribution.</title>
        <authorList>
            <person name="Liao J."/>
            <person name="Wiedmann M."/>
        </authorList>
    </citation>
    <scope>NUCLEOTIDE SEQUENCE [LARGE SCALE GENOMIC DNA]</scope>
    <source>
        <strain evidence="11 12">FSL L7-1560</strain>
    </source>
</reference>
<keyword evidence="7" id="KW-1133">Transmembrane helix</keyword>
<gene>
    <name evidence="11" type="ORF">HB897_12965</name>
</gene>
<dbReference type="EMBL" id="JAARRG010000011">
    <property type="protein sequence ID" value="MBC1487140.1"/>
    <property type="molecule type" value="Genomic_DNA"/>
</dbReference>